<evidence type="ECO:0000313" key="5">
    <source>
        <dbReference type="EMBL" id="MBC8536691.1"/>
    </source>
</evidence>
<dbReference type="InterPro" id="IPR032524">
    <property type="entry name" value="ABC_tran_C"/>
</dbReference>
<organism evidence="5 6">
    <name type="scientific">Feifania hominis</name>
    <dbReference type="NCBI Taxonomy" id="2763660"/>
    <lineage>
        <taxon>Bacteria</taxon>
        <taxon>Bacillati</taxon>
        <taxon>Bacillota</taxon>
        <taxon>Clostridia</taxon>
        <taxon>Eubacteriales</taxon>
        <taxon>Feifaniaceae</taxon>
        <taxon>Feifania</taxon>
    </lineage>
</organism>
<gene>
    <name evidence="5" type="ORF">H8695_08340</name>
</gene>
<reference evidence="5" key="1">
    <citation type="submission" date="2020-08" db="EMBL/GenBank/DDBJ databases">
        <title>Genome public.</title>
        <authorList>
            <person name="Liu C."/>
            <person name="Sun Q."/>
        </authorList>
    </citation>
    <scope>NUCLEOTIDE SEQUENCE</scope>
    <source>
        <strain evidence="5">BX7</strain>
    </source>
</reference>
<comment type="caution">
    <text evidence="5">The sequence shown here is derived from an EMBL/GenBank/DDBJ whole genome shotgun (WGS) entry which is preliminary data.</text>
</comment>
<dbReference type="PANTHER" id="PTHR42855:SF2">
    <property type="entry name" value="DRUG RESISTANCE ABC TRANSPORTER,ATP-BINDING PROTEIN"/>
    <property type="match status" value="1"/>
</dbReference>
<sequence>MADISVQHLHKAYGETVILDDLSFEVYEGEKIGLLGKNGAGKSTLFKILTGELEADGGSAVIARGRRLGMVEQLPDYPAHYTVEDVLESAFAENHRLRRELDELTAAMAHDQSPGVMNRYAEAAARLEAAGGYEFGFEIDKVANGLGITPAQRRMLFGDLSGGEKTRILLARLILQKTDILLLDEPTNHLDMSAVEWLENYVRAYRGTVLITSHDRYFLDRTITRVVEILDGSAEEYTGNYSFYVTEKRARYEERLKLYRAQQKKIAQLEATAEKIRIWAHGHDLDNRASAIEKRIERMEKIERPTEEKRLRAAFVAREFSSDYVLRVRELYKSYGGRELLGGLTFSMKGGEAIGIIGDNGCGKSTLLKILTGELAPDAGSVAKSPSVRAAYLPQQVVFERPERTLLELFAEERKTTNTTARNRLAVFKFVGDDVFKRVSDLSGGERSRLKLCLLMQDDVNLLILDEPTNHLDIDSREWMEEAIEQFDGNLLFVSHDRYFLNRFARRILDLSAVPATDFEGTFAHYRAALEKTAQSAPAPKKPAPRQAPRRDTGAAARRARAVEREIEALEEQAAALAQAMEQAASDYDRLQTLLDEQQQLRERTDALYAEWEALQQDS</sequence>
<keyword evidence="1" id="KW-0547">Nucleotide-binding</keyword>
<dbReference type="EMBL" id="JACRSP010000003">
    <property type="protein sequence ID" value="MBC8536691.1"/>
    <property type="molecule type" value="Genomic_DNA"/>
</dbReference>
<dbReference type="PROSITE" id="PS50893">
    <property type="entry name" value="ABC_TRANSPORTER_2"/>
    <property type="match status" value="2"/>
</dbReference>
<dbReference type="Gene3D" id="3.40.50.300">
    <property type="entry name" value="P-loop containing nucleotide triphosphate hydrolases"/>
    <property type="match status" value="2"/>
</dbReference>
<dbReference type="InterPro" id="IPR051309">
    <property type="entry name" value="ABCF_ATPase"/>
</dbReference>
<dbReference type="Pfam" id="PF00005">
    <property type="entry name" value="ABC_tran"/>
    <property type="match status" value="2"/>
</dbReference>
<dbReference type="CDD" id="cd03221">
    <property type="entry name" value="ABCF_EF-3"/>
    <property type="match status" value="2"/>
</dbReference>
<dbReference type="InterPro" id="IPR037118">
    <property type="entry name" value="Val-tRNA_synth_C_sf"/>
</dbReference>
<feature type="region of interest" description="Disordered" evidence="3">
    <location>
        <begin position="533"/>
        <end position="562"/>
    </location>
</feature>
<dbReference type="GO" id="GO:0016887">
    <property type="term" value="F:ATP hydrolysis activity"/>
    <property type="evidence" value="ECO:0007669"/>
    <property type="project" value="InterPro"/>
</dbReference>
<keyword evidence="6" id="KW-1185">Reference proteome</keyword>
<feature type="domain" description="ABC transporter" evidence="4">
    <location>
        <begin position="4"/>
        <end position="256"/>
    </location>
</feature>
<evidence type="ECO:0000256" key="3">
    <source>
        <dbReference type="SAM" id="MobiDB-lite"/>
    </source>
</evidence>
<dbReference type="InterPro" id="IPR003593">
    <property type="entry name" value="AAA+_ATPase"/>
</dbReference>
<dbReference type="SUPFAM" id="SSF52540">
    <property type="entry name" value="P-loop containing nucleoside triphosphate hydrolases"/>
    <property type="match status" value="2"/>
</dbReference>
<dbReference type="SMART" id="SM00382">
    <property type="entry name" value="AAA"/>
    <property type="match status" value="2"/>
</dbReference>
<proteinExistence type="predicted"/>
<dbReference type="GO" id="GO:0003677">
    <property type="term" value="F:DNA binding"/>
    <property type="evidence" value="ECO:0007669"/>
    <property type="project" value="InterPro"/>
</dbReference>
<feature type="domain" description="ABC transporter" evidence="4">
    <location>
        <begin position="326"/>
        <end position="538"/>
    </location>
</feature>
<dbReference type="InterPro" id="IPR003439">
    <property type="entry name" value="ABC_transporter-like_ATP-bd"/>
</dbReference>
<dbReference type="Gene3D" id="1.10.287.380">
    <property type="entry name" value="Valyl-tRNA synthetase, C-terminal domain"/>
    <property type="match status" value="1"/>
</dbReference>
<dbReference type="GO" id="GO:0005524">
    <property type="term" value="F:ATP binding"/>
    <property type="evidence" value="ECO:0007669"/>
    <property type="project" value="UniProtKB-KW"/>
</dbReference>
<dbReference type="Pfam" id="PF16326">
    <property type="entry name" value="ABC_tran_CTD"/>
    <property type="match status" value="1"/>
</dbReference>
<keyword evidence="2 5" id="KW-0067">ATP-binding</keyword>
<dbReference type="Pfam" id="PF12848">
    <property type="entry name" value="ABC_tran_Xtn"/>
    <property type="match status" value="1"/>
</dbReference>
<dbReference type="RefSeq" id="WP_249300527.1">
    <property type="nucleotide sequence ID" value="NZ_JACRSP010000003.1"/>
</dbReference>
<dbReference type="AlphaFoldDB" id="A0A926HVJ6"/>
<evidence type="ECO:0000256" key="1">
    <source>
        <dbReference type="ARBA" id="ARBA00022741"/>
    </source>
</evidence>
<name>A0A926HVJ6_9FIRM</name>
<evidence type="ECO:0000259" key="4">
    <source>
        <dbReference type="PROSITE" id="PS50893"/>
    </source>
</evidence>
<dbReference type="Proteomes" id="UP000620366">
    <property type="component" value="Unassembled WGS sequence"/>
</dbReference>
<dbReference type="InterPro" id="IPR017871">
    <property type="entry name" value="ABC_transporter-like_CS"/>
</dbReference>
<evidence type="ECO:0000256" key="2">
    <source>
        <dbReference type="ARBA" id="ARBA00022840"/>
    </source>
</evidence>
<dbReference type="InterPro" id="IPR027417">
    <property type="entry name" value="P-loop_NTPase"/>
</dbReference>
<dbReference type="PANTHER" id="PTHR42855">
    <property type="entry name" value="ABC TRANSPORTER ATP-BINDING SUBUNIT"/>
    <property type="match status" value="1"/>
</dbReference>
<protein>
    <submittedName>
        <fullName evidence="5">ABC-F family ATP-binding cassette domain-containing protein</fullName>
    </submittedName>
</protein>
<evidence type="ECO:0000313" key="6">
    <source>
        <dbReference type="Proteomes" id="UP000620366"/>
    </source>
</evidence>
<dbReference type="PROSITE" id="PS00211">
    <property type="entry name" value="ABC_TRANSPORTER_1"/>
    <property type="match status" value="2"/>
</dbReference>
<dbReference type="InterPro" id="IPR032781">
    <property type="entry name" value="ABC_tran_Xtn"/>
</dbReference>
<dbReference type="FunFam" id="3.40.50.300:FF:000011">
    <property type="entry name" value="Putative ABC transporter ATP-binding component"/>
    <property type="match status" value="1"/>
</dbReference>
<accession>A0A926HVJ6</accession>